<name>A0A7J4JL96_9ARCH</name>
<organism evidence="1 3">
    <name type="scientific">Candidatus Iainarchaeum sp</name>
    <dbReference type="NCBI Taxonomy" id="3101447"/>
    <lineage>
        <taxon>Archaea</taxon>
        <taxon>Candidatus Iainarchaeota</taxon>
        <taxon>Candidatus Iainarchaeia</taxon>
        <taxon>Candidatus Iainarchaeales</taxon>
        <taxon>Candidatus Iainarchaeaceae</taxon>
        <taxon>Candidatus Iainarchaeum</taxon>
    </lineage>
</organism>
<dbReference type="Proteomes" id="UP000564964">
    <property type="component" value="Unassembled WGS sequence"/>
</dbReference>
<sequence length="82" mass="9194">MATTTLRVQLPEEKARKVREQAMKRFGYSKGAISKALNVALDEWLGKAKPAKPPITAKDLLGRLSGVKESSVELQHKARDYW</sequence>
<dbReference type="AlphaFoldDB" id="A0A7J4JL96"/>
<dbReference type="Proteomes" id="UP000678237">
    <property type="component" value="Unassembled WGS sequence"/>
</dbReference>
<reference evidence="3" key="1">
    <citation type="journal article" date="2020" name="bioRxiv">
        <title>A rank-normalized archaeal taxonomy based on genome phylogeny resolves widespread incomplete and uneven classifications.</title>
        <authorList>
            <person name="Rinke C."/>
            <person name="Chuvochina M."/>
            <person name="Mussig A.J."/>
            <person name="Chaumeil P.-A."/>
            <person name="Waite D.W."/>
            <person name="Whitman W.B."/>
            <person name="Parks D.H."/>
            <person name="Hugenholtz P."/>
        </authorList>
    </citation>
    <scope>NUCLEOTIDE SEQUENCE [LARGE SCALE GENOMIC DNA]</scope>
</reference>
<evidence type="ECO:0000313" key="3">
    <source>
        <dbReference type="Proteomes" id="UP000564964"/>
    </source>
</evidence>
<accession>A0A7J4JL96</accession>
<gene>
    <name evidence="1" type="ORF">HA252_06740</name>
    <name evidence="2" type="ORF">J4203_07895</name>
</gene>
<reference evidence="2" key="3">
    <citation type="submission" date="2021-05" db="EMBL/GenBank/DDBJ databases">
        <title>Protein family content uncovers lineage relationships and bacterial pathway maintenance mechanisms in DPANN archaea.</title>
        <authorList>
            <person name="Castelle C.J."/>
            <person name="Meheust R."/>
            <person name="Jaffe A.L."/>
            <person name="Seitz K."/>
            <person name="Gong X."/>
            <person name="Baker B.J."/>
            <person name="Banfield J.F."/>
        </authorList>
    </citation>
    <scope>NUCLEOTIDE SEQUENCE</scope>
    <source>
        <strain evidence="2">RIFCSPLOWO2_01_FULL_58_19</strain>
    </source>
</reference>
<reference evidence="2" key="2">
    <citation type="submission" date="2021-03" db="EMBL/GenBank/DDBJ databases">
        <authorList>
            <person name="Jaffe A."/>
        </authorList>
    </citation>
    <scope>NUCLEOTIDE SEQUENCE</scope>
    <source>
        <strain evidence="2">RIFCSPLOWO2_01_FULL_58_19</strain>
    </source>
</reference>
<evidence type="ECO:0000313" key="1">
    <source>
        <dbReference type="EMBL" id="HIH17075.1"/>
    </source>
</evidence>
<evidence type="ECO:0008006" key="4">
    <source>
        <dbReference type="Google" id="ProtNLM"/>
    </source>
</evidence>
<dbReference type="EMBL" id="JAGVWE010000007">
    <property type="protein sequence ID" value="MBS3063756.1"/>
    <property type="molecule type" value="Genomic_DNA"/>
</dbReference>
<comment type="caution">
    <text evidence="1">The sequence shown here is derived from an EMBL/GenBank/DDBJ whole genome shotgun (WGS) entry which is preliminary data.</text>
</comment>
<evidence type="ECO:0000313" key="2">
    <source>
        <dbReference type="EMBL" id="MBS3063756.1"/>
    </source>
</evidence>
<proteinExistence type="predicted"/>
<dbReference type="EMBL" id="DUGH01000161">
    <property type="protein sequence ID" value="HIH17075.1"/>
    <property type="molecule type" value="Genomic_DNA"/>
</dbReference>
<protein>
    <recommendedName>
        <fullName evidence="4">CopG family transcriptional regulator</fullName>
    </recommendedName>
</protein>